<dbReference type="SUPFAM" id="SSF52540">
    <property type="entry name" value="P-loop containing nucleoside triphosphate hydrolases"/>
    <property type="match status" value="1"/>
</dbReference>
<comment type="caution">
    <text evidence="7">The sequence shown here is derived from an EMBL/GenBank/DDBJ whole genome shotgun (WGS) entry which is preliminary data.</text>
</comment>
<dbReference type="InterPro" id="IPR027417">
    <property type="entry name" value="P-loop_NTPase"/>
</dbReference>
<evidence type="ECO:0000313" key="8">
    <source>
        <dbReference type="Proteomes" id="UP000664073"/>
    </source>
</evidence>
<dbReference type="PROSITE" id="PS50893">
    <property type="entry name" value="ABC_TRANSPORTER_2"/>
    <property type="match status" value="1"/>
</dbReference>
<dbReference type="Proteomes" id="UP000664073">
    <property type="component" value="Unassembled WGS sequence"/>
</dbReference>
<gene>
    <name evidence="7" type="ORF">J2D77_09800</name>
</gene>
<dbReference type="GO" id="GO:0016887">
    <property type="term" value="F:ATP hydrolysis activity"/>
    <property type="evidence" value="ECO:0007669"/>
    <property type="project" value="InterPro"/>
</dbReference>
<dbReference type="InterPro" id="IPR017871">
    <property type="entry name" value="ABC_transporter-like_CS"/>
</dbReference>
<keyword evidence="1" id="KW-0813">Transport</keyword>
<dbReference type="PANTHER" id="PTHR42794:SF1">
    <property type="entry name" value="HEMIN IMPORT ATP-BINDING PROTEIN HMUV"/>
    <property type="match status" value="1"/>
</dbReference>
<dbReference type="RefSeq" id="WP_207846102.1">
    <property type="nucleotide sequence ID" value="NZ_JAFVMH010000004.1"/>
</dbReference>
<dbReference type="SMART" id="SM00382">
    <property type="entry name" value="AAA"/>
    <property type="match status" value="1"/>
</dbReference>
<dbReference type="GO" id="GO:0005524">
    <property type="term" value="F:ATP binding"/>
    <property type="evidence" value="ECO:0007669"/>
    <property type="project" value="UniProtKB-KW"/>
</dbReference>
<evidence type="ECO:0000256" key="1">
    <source>
        <dbReference type="ARBA" id="ARBA00022448"/>
    </source>
</evidence>
<keyword evidence="4" id="KW-1278">Translocase</keyword>
<dbReference type="Gene3D" id="3.40.50.300">
    <property type="entry name" value="P-loop containing nucleotide triphosphate hydrolases"/>
    <property type="match status" value="1"/>
</dbReference>
<evidence type="ECO:0000256" key="5">
    <source>
        <dbReference type="ARBA" id="ARBA00037066"/>
    </source>
</evidence>
<sequence length="321" mass="33637">MNAPASDTGLMAQNLFVSHGRRMVLHGVTVGPFGPGTLNAVLGPNGSGKSTLLRAMSGLVPLRGAVTLDGQDLGRLRLPARSQRCLYLPQSLPEPMQITVIEAMMAARHVMPAPVRQQAAPSPPAALPDGRGTRVSTIGTAGSTLPGVAADPTGCAGQIARGSLPNGTSSGPEAALAWLEHMGIAHLAMRGLRELSGGQRQLVGLAQALSRRPRALLLDEPLSALDPYYQQRVMDLLAHEARETGLVVVLVLHDLNMALARCHNASVLNDGRIEASGPPETVLTPALLRRVYRIDACLDTGASGQRFLSVRGVAPAPRSMA</sequence>
<keyword evidence="3 7" id="KW-0067">ATP-binding</keyword>
<dbReference type="PANTHER" id="PTHR42794">
    <property type="entry name" value="HEMIN IMPORT ATP-BINDING PROTEIN HMUV"/>
    <property type="match status" value="1"/>
</dbReference>
<evidence type="ECO:0000313" key="7">
    <source>
        <dbReference type="EMBL" id="MBO1325441.1"/>
    </source>
</evidence>
<dbReference type="EMBL" id="JAFVMH010000004">
    <property type="protein sequence ID" value="MBO1325441.1"/>
    <property type="molecule type" value="Genomic_DNA"/>
</dbReference>
<proteinExistence type="predicted"/>
<feature type="domain" description="ABC transporter" evidence="6">
    <location>
        <begin position="10"/>
        <end position="295"/>
    </location>
</feature>
<dbReference type="InterPro" id="IPR003439">
    <property type="entry name" value="ABC_transporter-like_ATP-bd"/>
</dbReference>
<dbReference type="CDD" id="cd03214">
    <property type="entry name" value="ABC_Iron-Siderophores_B12_Hemin"/>
    <property type="match status" value="1"/>
</dbReference>
<evidence type="ECO:0000256" key="2">
    <source>
        <dbReference type="ARBA" id="ARBA00022741"/>
    </source>
</evidence>
<name>A0A939HQ93_9PROT</name>
<dbReference type="Pfam" id="PF00005">
    <property type="entry name" value="ABC_tran"/>
    <property type="match status" value="1"/>
</dbReference>
<evidence type="ECO:0000256" key="4">
    <source>
        <dbReference type="ARBA" id="ARBA00022967"/>
    </source>
</evidence>
<accession>A0A939HQ93</accession>
<protein>
    <submittedName>
        <fullName evidence="7">ABC transporter ATP-binding protein</fullName>
    </submittedName>
</protein>
<dbReference type="PROSITE" id="PS00211">
    <property type="entry name" value="ABC_TRANSPORTER_1"/>
    <property type="match status" value="1"/>
</dbReference>
<evidence type="ECO:0000256" key="3">
    <source>
        <dbReference type="ARBA" id="ARBA00022840"/>
    </source>
</evidence>
<comment type="function">
    <text evidence="5">Part of the ABC transporter complex HmuTUV involved in hemin import. Responsible for energy coupling to the transport system.</text>
</comment>
<keyword evidence="8" id="KW-1185">Reference proteome</keyword>
<reference evidence="7" key="1">
    <citation type="submission" date="2021-03" db="EMBL/GenBank/DDBJ databases">
        <title>The complete genome sequence of Acetobacter sp. TBRC 12339.</title>
        <authorList>
            <person name="Charoenyingcharoen P."/>
            <person name="Yukphan P."/>
        </authorList>
    </citation>
    <scope>NUCLEOTIDE SEQUENCE</scope>
    <source>
        <strain evidence="7">TBRC 12339</strain>
    </source>
</reference>
<organism evidence="7 8">
    <name type="scientific">Acetobacter garciniae</name>
    <dbReference type="NCBI Taxonomy" id="2817435"/>
    <lineage>
        <taxon>Bacteria</taxon>
        <taxon>Pseudomonadati</taxon>
        <taxon>Pseudomonadota</taxon>
        <taxon>Alphaproteobacteria</taxon>
        <taxon>Acetobacterales</taxon>
        <taxon>Acetobacteraceae</taxon>
        <taxon>Acetobacter</taxon>
    </lineage>
</organism>
<keyword evidence="2" id="KW-0547">Nucleotide-binding</keyword>
<dbReference type="InterPro" id="IPR003593">
    <property type="entry name" value="AAA+_ATPase"/>
</dbReference>
<evidence type="ECO:0000259" key="6">
    <source>
        <dbReference type="PROSITE" id="PS50893"/>
    </source>
</evidence>
<dbReference type="AlphaFoldDB" id="A0A939HQ93"/>